<dbReference type="Pfam" id="PF02518">
    <property type="entry name" value="HATPase_c"/>
    <property type="match status" value="1"/>
</dbReference>
<keyword evidence="7 12" id="KW-0418">Kinase</keyword>
<feature type="transmembrane region" description="Helical" evidence="10">
    <location>
        <begin position="7"/>
        <end position="29"/>
    </location>
</feature>
<dbReference type="GO" id="GO:0000155">
    <property type="term" value="F:phosphorelay sensor kinase activity"/>
    <property type="evidence" value="ECO:0007669"/>
    <property type="project" value="InterPro"/>
</dbReference>
<evidence type="ECO:0000256" key="8">
    <source>
        <dbReference type="ARBA" id="ARBA00022989"/>
    </source>
</evidence>
<dbReference type="InterPro" id="IPR003660">
    <property type="entry name" value="HAMP_dom"/>
</dbReference>
<dbReference type="Pfam" id="PF00672">
    <property type="entry name" value="HAMP"/>
    <property type="match status" value="1"/>
</dbReference>
<dbReference type="PANTHER" id="PTHR45528">
    <property type="entry name" value="SENSOR HISTIDINE KINASE CPXA"/>
    <property type="match status" value="1"/>
</dbReference>
<feature type="transmembrane region" description="Helical" evidence="10">
    <location>
        <begin position="136"/>
        <end position="156"/>
    </location>
</feature>
<dbReference type="SUPFAM" id="SSF47384">
    <property type="entry name" value="Homodimeric domain of signal transducing histidine kinase"/>
    <property type="match status" value="1"/>
</dbReference>
<keyword evidence="5" id="KW-0808">Transferase</keyword>
<dbReference type="AlphaFoldDB" id="A0A6G5QLS7"/>
<feature type="domain" description="Histidine kinase" evidence="11">
    <location>
        <begin position="217"/>
        <end position="398"/>
    </location>
</feature>
<dbReference type="InterPro" id="IPR036097">
    <property type="entry name" value="HisK_dim/P_sf"/>
</dbReference>
<dbReference type="SMART" id="SM00387">
    <property type="entry name" value="HATPase_c"/>
    <property type="match status" value="1"/>
</dbReference>
<keyword evidence="4" id="KW-0597">Phosphoprotein</keyword>
<comment type="subcellular location">
    <subcellularLocation>
        <location evidence="2">Membrane</location>
        <topology evidence="2">Multi-pass membrane protein</topology>
    </subcellularLocation>
</comment>
<dbReference type="SUPFAM" id="SSF55874">
    <property type="entry name" value="ATPase domain of HSP90 chaperone/DNA topoisomerase II/histidine kinase"/>
    <property type="match status" value="1"/>
</dbReference>
<dbReference type="CDD" id="cd06225">
    <property type="entry name" value="HAMP"/>
    <property type="match status" value="1"/>
</dbReference>
<dbReference type="InterPro" id="IPR003594">
    <property type="entry name" value="HATPase_dom"/>
</dbReference>
<sequence length="412" mass="47216">MKRSSVFYTITFIFALALTSIFLAFLWLMDYDKQNYARELNAKYSTIARNQLFLMSGIINEKEYERQTGDFKMPEITNERQKEEILSNATVLEEISADIGSSAIMIYQNHHYLKVRHVDKVLLLKDNDYQPYRYDIIKIIFSLVAIILLAAYVFVIRKLKPLRKLKRQIAKFAAGEIDEVQNVSSGNDEISEVAEAFYDAVCQIKNLNASRKLFLRNIMHELKTPITKGRLAAEMIEKSKNQERLVSVFIKLENLINEFAAVEQVTSNIALNNTKICRIDDVIDEALDIAMVDPGQVTISKLEDVNLNADFKLLAIAAKNMIDNALKYSPNKHVNITITRESIKFINEGERLSKELRHYVEPFTKGESAKKSFGLGLYIVENIIKAHKLTLSYEYKNGLNVFSFENLQNIAA</sequence>
<dbReference type="KEGG" id="crx:CRECT_0997"/>
<accession>A0A6G5QLS7</accession>
<dbReference type="RefSeq" id="WP_004320341.1">
    <property type="nucleotide sequence ID" value="NZ_CP012543.1"/>
</dbReference>
<evidence type="ECO:0000256" key="4">
    <source>
        <dbReference type="ARBA" id="ARBA00022553"/>
    </source>
</evidence>
<evidence type="ECO:0000256" key="1">
    <source>
        <dbReference type="ARBA" id="ARBA00000085"/>
    </source>
</evidence>
<gene>
    <name evidence="12" type="primary">cprS</name>
    <name evidence="12" type="ORF">CRECT_0997</name>
</gene>
<dbReference type="InterPro" id="IPR050398">
    <property type="entry name" value="HssS/ArlS-like"/>
</dbReference>
<dbReference type="InterPro" id="IPR005467">
    <property type="entry name" value="His_kinase_dom"/>
</dbReference>
<dbReference type="Proteomes" id="UP000502377">
    <property type="component" value="Chromosome"/>
</dbReference>
<comment type="catalytic activity">
    <reaction evidence="1">
        <text>ATP + protein L-histidine = ADP + protein N-phospho-L-histidine.</text>
        <dbReference type="EC" id="2.7.13.3"/>
    </reaction>
</comment>
<dbReference type="Gene3D" id="1.10.287.130">
    <property type="match status" value="1"/>
</dbReference>
<evidence type="ECO:0000256" key="10">
    <source>
        <dbReference type="SAM" id="Phobius"/>
    </source>
</evidence>
<reference evidence="12 13" key="1">
    <citation type="submission" date="2016-07" db="EMBL/GenBank/DDBJ databases">
        <title>Comparative genomics of the Campylobacter concisus group.</title>
        <authorList>
            <person name="Miller W.G."/>
            <person name="Yee E."/>
            <person name="Chapman M.H."/>
            <person name="Huynh S."/>
            <person name="Bono J.L."/>
            <person name="On S.L.W."/>
            <person name="StLeger J."/>
            <person name="Foster G."/>
            <person name="Parker C.T."/>
        </authorList>
    </citation>
    <scope>NUCLEOTIDE SEQUENCE [LARGE SCALE GENOMIC DNA]</scope>
    <source>
        <strain evidence="12 13">ATCC 33238</strain>
    </source>
</reference>
<keyword evidence="9 10" id="KW-0472">Membrane</keyword>
<dbReference type="InterPro" id="IPR047994">
    <property type="entry name" value="ArsS-like"/>
</dbReference>
<dbReference type="NCBIfam" id="NF038389">
    <property type="entry name" value="ArsS_fam_HK"/>
    <property type="match status" value="1"/>
</dbReference>
<dbReference type="InterPro" id="IPR003661">
    <property type="entry name" value="HisK_dim/P_dom"/>
</dbReference>
<organism evidence="12 13">
    <name type="scientific">Campylobacter rectus</name>
    <name type="common">Wolinella recta</name>
    <dbReference type="NCBI Taxonomy" id="203"/>
    <lineage>
        <taxon>Bacteria</taxon>
        <taxon>Pseudomonadati</taxon>
        <taxon>Campylobacterota</taxon>
        <taxon>Epsilonproteobacteria</taxon>
        <taxon>Campylobacterales</taxon>
        <taxon>Campylobacteraceae</taxon>
        <taxon>Campylobacter</taxon>
    </lineage>
</organism>
<dbReference type="InterPro" id="IPR036890">
    <property type="entry name" value="HATPase_C_sf"/>
</dbReference>
<dbReference type="Gene3D" id="3.30.565.10">
    <property type="entry name" value="Histidine kinase-like ATPase, C-terminal domain"/>
    <property type="match status" value="1"/>
</dbReference>
<evidence type="ECO:0000256" key="5">
    <source>
        <dbReference type="ARBA" id="ARBA00022679"/>
    </source>
</evidence>
<dbReference type="EMBL" id="CP012543">
    <property type="protein sequence ID" value="QCD46665.1"/>
    <property type="molecule type" value="Genomic_DNA"/>
</dbReference>
<evidence type="ECO:0000313" key="13">
    <source>
        <dbReference type="Proteomes" id="UP000502377"/>
    </source>
</evidence>
<dbReference type="GO" id="GO:0016020">
    <property type="term" value="C:membrane"/>
    <property type="evidence" value="ECO:0007669"/>
    <property type="project" value="UniProtKB-SubCell"/>
</dbReference>
<proteinExistence type="predicted"/>
<evidence type="ECO:0000256" key="6">
    <source>
        <dbReference type="ARBA" id="ARBA00022692"/>
    </source>
</evidence>
<keyword evidence="6 10" id="KW-0812">Transmembrane</keyword>
<evidence type="ECO:0000256" key="9">
    <source>
        <dbReference type="ARBA" id="ARBA00023136"/>
    </source>
</evidence>
<dbReference type="PROSITE" id="PS50109">
    <property type="entry name" value="HIS_KIN"/>
    <property type="match status" value="1"/>
</dbReference>
<evidence type="ECO:0000256" key="2">
    <source>
        <dbReference type="ARBA" id="ARBA00004141"/>
    </source>
</evidence>
<dbReference type="EC" id="2.7.13.3" evidence="3"/>
<dbReference type="CDD" id="cd00082">
    <property type="entry name" value="HisKA"/>
    <property type="match status" value="1"/>
</dbReference>
<name>A0A6G5QLS7_CAMRE</name>
<evidence type="ECO:0000256" key="7">
    <source>
        <dbReference type="ARBA" id="ARBA00022777"/>
    </source>
</evidence>
<dbReference type="PANTHER" id="PTHR45528:SF12">
    <property type="entry name" value="SENSOR HISTIDINE KINASE ARSS"/>
    <property type="match status" value="1"/>
</dbReference>
<protein>
    <recommendedName>
        <fullName evidence="3">histidine kinase</fullName>
        <ecNumber evidence="3">2.7.13.3</ecNumber>
    </recommendedName>
</protein>
<evidence type="ECO:0000313" key="12">
    <source>
        <dbReference type="EMBL" id="QCD46665.1"/>
    </source>
</evidence>
<evidence type="ECO:0000256" key="3">
    <source>
        <dbReference type="ARBA" id="ARBA00012438"/>
    </source>
</evidence>
<keyword evidence="8 10" id="KW-1133">Transmembrane helix</keyword>
<evidence type="ECO:0000259" key="11">
    <source>
        <dbReference type="PROSITE" id="PS50109"/>
    </source>
</evidence>